<dbReference type="KEGG" id="pmet:G4Y79_01380"/>
<dbReference type="Proteomes" id="UP000594468">
    <property type="component" value="Chromosome"/>
</dbReference>
<dbReference type="RefSeq" id="WP_195171125.1">
    <property type="nucleotide sequence ID" value="NZ_CP062983.1"/>
</dbReference>
<reference evidence="2 3" key="1">
    <citation type="submission" date="2020-02" db="EMBL/GenBank/DDBJ databases">
        <authorList>
            <person name="Zheng R.K."/>
            <person name="Sun C.M."/>
        </authorList>
    </citation>
    <scope>NUCLEOTIDE SEQUENCE [LARGE SCALE GENOMIC DNA]</scope>
    <source>
        <strain evidence="3">rifampicinis</strain>
    </source>
</reference>
<accession>A0A7S8IEY1</accession>
<evidence type="ECO:0000313" key="2">
    <source>
        <dbReference type="EMBL" id="QPC83056.1"/>
    </source>
</evidence>
<dbReference type="AlphaFoldDB" id="A0A7S8IEY1"/>
<feature type="region of interest" description="Disordered" evidence="1">
    <location>
        <begin position="39"/>
        <end position="95"/>
    </location>
</feature>
<sequence>MSDIYEPPPMDYDNLEPPPDFYMDDPWAGMPLDEDYAYDPGLDFDAFPPPPPDYDLFPIPDDYTPDDLRDIPDLPPLSQDGLQGFEEPEPPDETWSWHDARLIGVDRGEAMAEARYEIGAIDLYADASTGDLGGSYIPIASFADVDEAEAVFDDLQEQLYEEGLAPWQVPDFAENKAFEMNPEPQNWRGAKAAEYVAYEYVRDLEAFAPELADEPPLEAIDPLIQTAIELGGVVVEQDVQVEPEVDEATFQALNAIGIQAENFDPTADPPPFYDADTGTAYWIGVFQPDKDDRDNCVTSILSLGRNPETGEMEAQLAPCVPGDWDKAYSAAEYLIQVADRGGIEQLFDTAEGMALATDQREFWETERGMPLESDAARDIADYTRDTWEVEL</sequence>
<keyword evidence="3" id="KW-1185">Reference proteome</keyword>
<gene>
    <name evidence="2" type="ORF">G4Y79_01380</name>
</gene>
<feature type="region of interest" description="Disordered" evidence="1">
    <location>
        <begin position="1"/>
        <end position="26"/>
    </location>
</feature>
<organism evidence="2 3">
    <name type="scientific">Phototrophicus methaneseepsis</name>
    <dbReference type="NCBI Taxonomy" id="2710758"/>
    <lineage>
        <taxon>Bacteria</taxon>
        <taxon>Bacillati</taxon>
        <taxon>Chloroflexota</taxon>
        <taxon>Candidatus Thermofontia</taxon>
        <taxon>Phototrophicales</taxon>
        <taxon>Phototrophicaceae</taxon>
        <taxon>Phototrophicus</taxon>
    </lineage>
</organism>
<protein>
    <submittedName>
        <fullName evidence="2">Uncharacterized protein</fullName>
    </submittedName>
</protein>
<dbReference type="EMBL" id="CP062983">
    <property type="protein sequence ID" value="QPC83056.1"/>
    <property type="molecule type" value="Genomic_DNA"/>
</dbReference>
<evidence type="ECO:0000256" key="1">
    <source>
        <dbReference type="SAM" id="MobiDB-lite"/>
    </source>
</evidence>
<proteinExistence type="predicted"/>
<evidence type="ECO:0000313" key="3">
    <source>
        <dbReference type="Proteomes" id="UP000594468"/>
    </source>
</evidence>
<feature type="compositionally biased region" description="Pro residues" evidence="1">
    <location>
        <begin position="1"/>
        <end position="20"/>
    </location>
</feature>
<name>A0A7S8IEY1_9CHLR</name>